<accession>A0A1M6AMX6</accession>
<gene>
    <name evidence="1" type="ORF">SAMN05443429_101350</name>
</gene>
<keyword evidence="2" id="KW-1185">Reference proteome</keyword>
<dbReference type="RefSeq" id="WP_073177711.1">
    <property type="nucleotide sequence ID" value="NZ_FQYI01000001.1"/>
</dbReference>
<dbReference type="OrthoDB" id="1450938at2"/>
<reference evidence="1 2" key="1">
    <citation type="submission" date="2016-11" db="EMBL/GenBank/DDBJ databases">
        <authorList>
            <person name="Jaros S."/>
            <person name="Januszkiewicz K."/>
            <person name="Wedrychowicz H."/>
        </authorList>
    </citation>
    <scope>NUCLEOTIDE SEQUENCE [LARGE SCALE GENOMIC DNA]</scope>
    <source>
        <strain evidence="1 2">DSM 25479</strain>
    </source>
</reference>
<dbReference type="AlphaFoldDB" id="A0A1M6AMX6"/>
<name>A0A1M6AMX6_9FLAO</name>
<sequence>MKKLIAVFFFLINFSLYAQVRSREPLTMHKFVHIGYVYQNSGFGEVGGRILLLRHDDVAFRVGAAALMGSSNSEFAIMPKAQADVLFNFRRNVDFYHSWYFLAGAEATDKYIAPKAGFNIAGMLDITGGYGFAYKNQTLKGKKLEGLNIGLTLNMPIPLLVDLFK</sequence>
<protein>
    <recommendedName>
        <fullName evidence="3">Outer membrane protein beta-barrel domain-containing protein</fullName>
    </recommendedName>
</protein>
<dbReference type="EMBL" id="FQYI01000001">
    <property type="protein sequence ID" value="SHI37822.1"/>
    <property type="molecule type" value="Genomic_DNA"/>
</dbReference>
<dbReference type="Proteomes" id="UP000184335">
    <property type="component" value="Unassembled WGS sequence"/>
</dbReference>
<evidence type="ECO:0000313" key="1">
    <source>
        <dbReference type="EMBL" id="SHI37822.1"/>
    </source>
</evidence>
<evidence type="ECO:0000313" key="2">
    <source>
        <dbReference type="Proteomes" id="UP000184335"/>
    </source>
</evidence>
<dbReference type="STRING" id="1118202.SAMN05443429_101350"/>
<organism evidence="1 2">
    <name type="scientific">Cruoricaptor ignavus</name>
    <dbReference type="NCBI Taxonomy" id="1118202"/>
    <lineage>
        <taxon>Bacteria</taxon>
        <taxon>Pseudomonadati</taxon>
        <taxon>Bacteroidota</taxon>
        <taxon>Flavobacteriia</taxon>
        <taxon>Flavobacteriales</taxon>
        <taxon>Weeksellaceae</taxon>
        <taxon>Cruoricaptor</taxon>
    </lineage>
</organism>
<evidence type="ECO:0008006" key="3">
    <source>
        <dbReference type="Google" id="ProtNLM"/>
    </source>
</evidence>
<proteinExistence type="predicted"/>